<dbReference type="PRINTS" id="PR00102">
    <property type="entry name" value="OTCASE"/>
</dbReference>
<feature type="region of interest" description="Disordered" evidence="7">
    <location>
        <begin position="526"/>
        <end position="756"/>
    </location>
</feature>
<evidence type="ECO:0000256" key="6">
    <source>
        <dbReference type="ARBA" id="ARBA00022679"/>
    </source>
</evidence>
<dbReference type="Pfam" id="PF02729">
    <property type="entry name" value="OTCace_N"/>
    <property type="match status" value="1"/>
</dbReference>
<dbReference type="Pfam" id="PF16770">
    <property type="entry name" value="RTT107_BRCT_5"/>
    <property type="match status" value="1"/>
</dbReference>
<evidence type="ECO:0000256" key="3">
    <source>
        <dbReference type="ARBA" id="ARBA00013007"/>
    </source>
</evidence>
<dbReference type="Pfam" id="PF00185">
    <property type="entry name" value="OTCace"/>
    <property type="match status" value="1"/>
</dbReference>
<feature type="domain" description="BRCT" evidence="8">
    <location>
        <begin position="386"/>
        <end position="470"/>
    </location>
</feature>
<dbReference type="CDD" id="cd18432">
    <property type="entry name" value="BRCT_PAXIP1_rpt6_like"/>
    <property type="match status" value="1"/>
</dbReference>
<gene>
    <name evidence="9" type="ORF">Rhopal_004140-T1</name>
</gene>
<evidence type="ECO:0000256" key="7">
    <source>
        <dbReference type="SAM" id="MobiDB-lite"/>
    </source>
</evidence>
<organism evidence="9 10">
    <name type="scientific">Rhodotorula paludigena</name>
    <dbReference type="NCBI Taxonomy" id="86838"/>
    <lineage>
        <taxon>Eukaryota</taxon>
        <taxon>Fungi</taxon>
        <taxon>Dikarya</taxon>
        <taxon>Basidiomycota</taxon>
        <taxon>Pucciniomycotina</taxon>
        <taxon>Microbotryomycetes</taxon>
        <taxon>Sporidiobolales</taxon>
        <taxon>Sporidiobolaceae</taxon>
        <taxon>Rhodotorula</taxon>
    </lineage>
</organism>
<name>A0AAV5GP20_9BASI</name>
<dbReference type="GO" id="GO:0016597">
    <property type="term" value="F:amino acid binding"/>
    <property type="evidence" value="ECO:0007669"/>
    <property type="project" value="InterPro"/>
</dbReference>
<comment type="caution">
    <text evidence="9">The sequence shown here is derived from an EMBL/GenBank/DDBJ whole genome shotgun (WGS) entry which is preliminary data.</text>
</comment>
<keyword evidence="10" id="KW-1185">Reference proteome</keyword>
<evidence type="ECO:0000259" key="8">
    <source>
        <dbReference type="PROSITE" id="PS50172"/>
    </source>
</evidence>
<dbReference type="EC" id="2.1.3.3" evidence="3"/>
<dbReference type="SUPFAM" id="SSF52113">
    <property type="entry name" value="BRCT domain"/>
    <property type="match status" value="3"/>
</dbReference>
<sequence length="1493" mass="161132">MAGAATAGGTAVDEALFRSLYDLLVSLGASECPPNPDYDPDSPPSHPRPPRFDPARLTHFVTDSLDFPEYDHLAPRIATHADAADPSGGESEADEPSVFVVTPAWVTRSYDLQTLQPPRFYSADRALIFSGTVICTSELPESDTRDIHAGVLALGGQVRRELTREVTHLICAAEHGAKYEMAIKHGTVLGIVVVLPHWFEESLKLAALVPIDIYRFPSPPFTTSLRTGSLSAPTRPFAERLHAYWRAHLSSSSSSSSSDPPVAQPNTSTHVILHANSAAAQRALARTTYLRSTSATEPLDPVAGAGGRARAFEGKKVYLASDLALTPGLERALKDRAFDLNVSIGNLAYLYHCLATSTLPSPLSHLMHYPLPTLDGLPEFALARDRGEEVIVTISNYAGPARDYVRAMVDVLGAKFEGTMSRNTSYVVSASEFGAKVTHARQWHIPLVTHLWLEALVLEWRLLPPSSHPAYVLSPSTSAPTNFMTLVGDSGYTLEGLRRWAARDENREARRRATRPVDELEADEWARERARERRGESERAREMEEAERAEGEGARAREGRRASVVADSRPPEERPALMLLDDGDDDDDEGLPSPARVHARAPKAKEKTPAPVQKPATNDKDKGKGKAAASKAASSNTLRQVSTEGVEGTRRPAVVAQADKMDVDGEDGAERDGLTTPRPVKGQKRFPKDKDRRTTSSLSDLDSDDDDKPVVLGGNGKETKQKPVKKQSVGARSDSEDESSSSSSDDLPPSANAIRKTFAQISDENLVLAGSKRGAAAKAAALLADAIRDRNAYEKELKSSGRKGGAAGHAGAGGVGSSAARRRSRSPRKPLEEREAATSDGDEGDEPETVVKKGKAAASAKGAKRGAKALKAEEADDADELSLEQPQKKKAKTAAAAPKGKVKAVQASATTQEGAVSSFDRPPNAKPPVPVQQKIKILSTGLGLDKASPEIRSLKAFGATWTEQPKDATHLVVKGISRTEKFLCSLPFAPKIVTKAWIDACVAAGRLVDEMPYLLRDAKKEAEIGDTLEAILARARAGKLFAGRNVYVTRQVIPDANTIQRILSASGAVVQIKDLTKVVKKIADDEDALVISSPADRREWEKLAAAPHRREIYGVEAVFLAVLHQDLARGFTPANRAPAPTLHPSQSGLKPPHLLTLADLSVPQIQGLISHAVALKKYYKSRAIPHAGRIAGAQFEQGDAQAPGEDVTGKSLTDKTVAFMFSKRSTRTRVSGETAVKLLGGHAMFLGSSDIQLGVNESLYDSSRVISSMVDGILARVGHHSEVETLAEHSSVPVINALSHLYHPLQILADLQTLLELRTPFTTDLSSLEGLTIAWVGDSNNILNEMMVTYPRLGVNLQIATPAGYPLEQEVLDRANEGIAKEGGKGKIIHTHSPEAAVKGATVITTDTWISMGQEEESAKRIKDFAGYQVTNDLLKRGGAAPDAIFMHCLPRHKEEVDDEVFYGKQSVVFQEAENRKWTALAAFDAYFGKWKV</sequence>
<keyword evidence="4" id="KW-0055">Arginine biosynthesis</keyword>
<dbReference type="InterPro" id="IPR001357">
    <property type="entry name" value="BRCT_dom"/>
</dbReference>
<dbReference type="GO" id="GO:0004585">
    <property type="term" value="F:ornithine carbamoyltransferase activity"/>
    <property type="evidence" value="ECO:0007669"/>
    <property type="project" value="UniProtKB-EC"/>
</dbReference>
<feature type="compositionally biased region" description="Basic and acidic residues" evidence="7">
    <location>
        <begin position="659"/>
        <end position="673"/>
    </location>
</feature>
<dbReference type="CDD" id="cd18436">
    <property type="entry name" value="BRCT_BRC1_like_rpt2"/>
    <property type="match status" value="1"/>
</dbReference>
<feature type="domain" description="BRCT" evidence="8">
    <location>
        <begin position="954"/>
        <end position="1015"/>
    </location>
</feature>
<feature type="compositionally biased region" description="Basic and acidic residues" evidence="7">
    <location>
        <begin position="526"/>
        <end position="561"/>
    </location>
</feature>
<dbReference type="InterPro" id="IPR006130">
    <property type="entry name" value="Asp/Orn_carbamoylTrfase"/>
</dbReference>
<keyword evidence="6" id="KW-0808">Transferase</keyword>
<feature type="compositionally biased region" description="Pro residues" evidence="7">
    <location>
        <begin position="33"/>
        <end position="47"/>
    </location>
</feature>
<proteinExistence type="inferred from homology"/>
<dbReference type="Proteomes" id="UP001342314">
    <property type="component" value="Unassembled WGS sequence"/>
</dbReference>
<accession>A0AAV5GP20</accession>
<dbReference type="InterPro" id="IPR036420">
    <property type="entry name" value="BRCT_dom_sf"/>
</dbReference>
<dbReference type="PROSITE" id="PS00097">
    <property type="entry name" value="CARBAMOYLTRANSFERASE"/>
    <property type="match status" value="1"/>
</dbReference>
<dbReference type="FunFam" id="3.40.50.1370:FF:000009">
    <property type="entry name" value="Ornithine carbamoyltransferase, mitochondrial"/>
    <property type="match status" value="1"/>
</dbReference>
<feature type="compositionally biased region" description="Low complexity" evidence="7">
    <location>
        <begin position="626"/>
        <end position="635"/>
    </location>
</feature>
<dbReference type="Pfam" id="PF16589">
    <property type="entry name" value="BRCT_2"/>
    <property type="match status" value="1"/>
</dbReference>
<keyword evidence="5" id="KW-0028">Amino-acid biosynthesis</keyword>
<dbReference type="GO" id="GO:0005739">
    <property type="term" value="C:mitochondrion"/>
    <property type="evidence" value="ECO:0007669"/>
    <property type="project" value="TreeGrafter"/>
</dbReference>
<dbReference type="PRINTS" id="PR00100">
    <property type="entry name" value="AOTCASE"/>
</dbReference>
<comment type="pathway">
    <text evidence="1">Amino-acid biosynthesis; L-arginine biosynthesis; L-arginine from L-ornithine and carbamoyl phosphate: step 1/3.</text>
</comment>
<comment type="similarity">
    <text evidence="2">Belongs to the aspartate/ornithine carbamoyltransferase superfamily. OTCase family.</text>
</comment>
<dbReference type="PANTHER" id="PTHR45753:SF3">
    <property type="entry name" value="ORNITHINE TRANSCARBAMYLASE, MITOCHONDRIAL"/>
    <property type="match status" value="1"/>
</dbReference>
<feature type="domain" description="BRCT" evidence="8">
    <location>
        <begin position="124"/>
        <end position="216"/>
    </location>
</feature>
<dbReference type="NCBIfam" id="TIGR00658">
    <property type="entry name" value="orni_carb_tr"/>
    <property type="match status" value="1"/>
</dbReference>
<feature type="compositionally biased region" description="Gly residues" evidence="7">
    <location>
        <begin position="802"/>
        <end position="816"/>
    </location>
</feature>
<feature type="compositionally biased region" description="Low complexity" evidence="7">
    <location>
        <begin position="893"/>
        <end position="907"/>
    </location>
</feature>
<dbReference type="PANTHER" id="PTHR45753">
    <property type="entry name" value="ORNITHINE CARBAMOYLTRANSFERASE, MITOCHONDRIAL"/>
    <property type="match status" value="1"/>
</dbReference>
<evidence type="ECO:0000313" key="10">
    <source>
        <dbReference type="Proteomes" id="UP001342314"/>
    </source>
</evidence>
<evidence type="ECO:0000313" key="9">
    <source>
        <dbReference type="EMBL" id="GJN91122.1"/>
    </source>
</evidence>
<dbReference type="InterPro" id="IPR002292">
    <property type="entry name" value="Orn/put_carbamltrans"/>
</dbReference>
<dbReference type="GO" id="GO:0042450">
    <property type="term" value="P:L-arginine biosynthetic process via ornithine"/>
    <property type="evidence" value="ECO:0007669"/>
    <property type="project" value="TreeGrafter"/>
</dbReference>
<feature type="compositionally biased region" description="Acidic residues" evidence="7">
    <location>
        <begin position="581"/>
        <end position="590"/>
    </location>
</feature>
<dbReference type="EMBL" id="BQKY01000008">
    <property type="protein sequence ID" value="GJN91122.1"/>
    <property type="molecule type" value="Genomic_DNA"/>
</dbReference>
<feature type="region of interest" description="Disordered" evidence="7">
    <location>
        <begin position="795"/>
        <end position="930"/>
    </location>
</feature>
<dbReference type="Pfam" id="PF12738">
    <property type="entry name" value="PTCB-BRCT"/>
    <property type="match status" value="2"/>
</dbReference>
<dbReference type="InterPro" id="IPR006131">
    <property type="entry name" value="Asp_carbamoyltransf_Asp/Orn-bd"/>
</dbReference>
<dbReference type="InterPro" id="IPR006132">
    <property type="entry name" value="Asp/Orn_carbamoyltranf_P-bd"/>
</dbReference>
<dbReference type="Gene3D" id="3.40.50.1370">
    <property type="entry name" value="Aspartate/ornithine carbamoyltransferase"/>
    <property type="match status" value="2"/>
</dbReference>
<evidence type="ECO:0000256" key="2">
    <source>
        <dbReference type="ARBA" id="ARBA00007805"/>
    </source>
</evidence>
<dbReference type="GO" id="GO:0019240">
    <property type="term" value="P:citrulline biosynthetic process"/>
    <property type="evidence" value="ECO:0007669"/>
    <property type="project" value="TreeGrafter"/>
</dbReference>
<dbReference type="Gene3D" id="3.40.50.10190">
    <property type="entry name" value="BRCT domain"/>
    <property type="match status" value="4"/>
</dbReference>
<evidence type="ECO:0000256" key="4">
    <source>
        <dbReference type="ARBA" id="ARBA00022571"/>
    </source>
</evidence>
<evidence type="ECO:0000256" key="5">
    <source>
        <dbReference type="ARBA" id="ARBA00022605"/>
    </source>
</evidence>
<protein>
    <recommendedName>
        <fullName evidence="3">ornithine carbamoyltransferase</fullName>
        <ecNumber evidence="3">2.1.3.3</ecNumber>
    </recommendedName>
</protein>
<feature type="region of interest" description="Disordered" evidence="7">
    <location>
        <begin position="31"/>
        <end position="55"/>
    </location>
</feature>
<dbReference type="SMART" id="SM00292">
    <property type="entry name" value="BRCT"/>
    <property type="match status" value="3"/>
</dbReference>
<dbReference type="InterPro" id="IPR036901">
    <property type="entry name" value="Asp/Orn_carbamoylTrfase_sf"/>
</dbReference>
<dbReference type="PROSITE" id="PS50172">
    <property type="entry name" value="BRCT"/>
    <property type="match status" value="3"/>
</dbReference>
<dbReference type="CDD" id="cd17743">
    <property type="entry name" value="BRCT_BRC1_like_rpt5"/>
    <property type="match status" value="1"/>
</dbReference>
<reference evidence="9 10" key="1">
    <citation type="submission" date="2021-12" db="EMBL/GenBank/DDBJ databases">
        <title>High titer production of polyol ester of fatty acids by Rhodotorula paludigena BS15 towards product separation-free biomass refinery.</title>
        <authorList>
            <person name="Mano J."/>
            <person name="Ono H."/>
            <person name="Tanaka T."/>
            <person name="Naito K."/>
            <person name="Sushida H."/>
            <person name="Ike M."/>
            <person name="Tokuyasu K."/>
            <person name="Kitaoka M."/>
        </authorList>
    </citation>
    <scope>NUCLEOTIDE SEQUENCE [LARGE SCALE GENOMIC DNA]</scope>
    <source>
        <strain evidence="9 10">BS15</strain>
    </source>
</reference>
<dbReference type="SUPFAM" id="SSF53671">
    <property type="entry name" value="Aspartate/ornithine carbamoyltransferase"/>
    <property type="match status" value="1"/>
</dbReference>
<dbReference type="NCBIfam" id="NF001986">
    <property type="entry name" value="PRK00779.1"/>
    <property type="match status" value="1"/>
</dbReference>
<evidence type="ECO:0000256" key="1">
    <source>
        <dbReference type="ARBA" id="ARBA00004975"/>
    </source>
</evidence>